<name>A0A364L1G2_TALAM</name>
<dbReference type="SUPFAM" id="SSF52540">
    <property type="entry name" value="P-loop containing nucleoside triphosphate hydrolases"/>
    <property type="match status" value="1"/>
</dbReference>
<feature type="region of interest" description="Disordered" evidence="1">
    <location>
        <begin position="1"/>
        <end position="120"/>
    </location>
</feature>
<dbReference type="InterPro" id="IPR027417">
    <property type="entry name" value="P-loop_NTPase"/>
</dbReference>
<feature type="region of interest" description="Disordered" evidence="1">
    <location>
        <begin position="1023"/>
        <end position="1055"/>
    </location>
</feature>
<dbReference type="SMART" id="SM00382">
    <property type="entry name" value="AAA"/>
    <property type="match status" value="1"/>
</dbReference>
<keyword evidence="4" id="KW-1185">Reference proteome</keyword>
<dbReference type="Pfam" id="PF00004">
    <property type="entry name" value="AAA"/>
    <property type="match status" value="1"/>
</dbReference>
<dbReference type="RefSeq" id="XP_040734151.1">
    <property type="nucleotide sequence ID" value="XM_040878146.1"/>
</dbReference>
<evidence type="ECO:0000259" key="2">
    <source>
        <dbReference type="SMART" id="SM00382"/>
    </source>
</evidence>
<feature type="compositionally biased region" description="Polar residues" evidence="1">
    <location>
        <begin position="236"/>
        <end position="251"/>
    </location>
</feature>
<evidence type="ECO:0000313" key="3">
    <source>
        <dbReference type="EMBL" id="RAO69635.1"/>
    </source>
</evidence>
<gene>
    <name evidence="3" type="ORF">BHQ10_005647</name>
</gene>
<dbReference type="PANTHER" id="PTHR23389">
    <property type="entry name" value="CHROMOSOME TRANSMISSION FIDELITY FACTOR 18"/>
    <property type="match status" value="1"/>
</dbReference>
<dbReference type="OrthoDB" id="9996895at2759"/>
<sequence>MDQGEQQKVHPFFGSFIKKPKTQDIGYLPPVHETTTDQLAASTQAPSSNAQQLHNGPDSQDTTLEEDPNAERRKRVKTSTPEAASNNVEVEEPTRVQRESTSMPPADGPFANKESTPPRKLLKLNTNGKLLSSPPAQTLEKDANKIVRHRRNPTRKVNDTKRVVIKYENRGTTGQRINDIISGKERYTAPQKSVAKVPAAIKKDTKPPKATHPFFMSKKPAVKAPPETFLAGTDPLGQQDSAKSDSNIQSSTKSMLSQSLFAKLPEPAPPIWPPRDLVHVRGVVHQFSDKFEAINLHQKKSKQRAVHIDDAENILLDISEKAGNQMQFQVSDSKEPFLRVPLRSTISGQTLRKSMKSKVLHGIDSTTHGSGYQGEEGRAHPCIAKLYASIATSTTSFDNGICDTVQWTQKYSPKCAEDVLQSGPEARMLRDWLRELTVSSVGTGNMPTYQNKKKFSAGHKSKRRKVADKLDGFIVSSEEEASEMDELQDSEDELAGGVTVSSKRTVIRVGDSIGNFKKGEKGRLTNAVLISGPNGCGKSASVYAVAKELDFEVFEINSGTRRSAKDILERVGDMTQNHLVQLDGKGDDSDTNDHPYGLELPDAKQNTVNMFFKPAAPNKAKDNRSNSKGYINKNICREAPTKSSRSQKQSLILFEEVDVLFEEDKQFWAGILALIEQSKRPVIMTCTDESLVPLQDLSLHAILRFHAPPPSLAIDYLLLLAANEGHMLSRQAVSSLYSASQQDFRKSIVQLDFWCQMAVGSQKSGIDWILDRWPSGSDVDAHGNKLKVISLHTYQCYMGWFNRDMGLVDRSLTKDSELLLEGLNWWQLDFDMDNEDGGWSDYLSHPREYQRRIDSLHDVMAMAESHSVFDVLSCDWSLDQKKDNLDTTIYKISEKEKANYQEDYPILVANRKPDYTGLSSDIGSTAYALMRRIAINANSLQDDSLTNDRVLAKQSESRSASFSPAAYFYAFEPIMRASDLVPQAAGRLAPSFERVSVVAADIAPYIRSIAAYDSRLERYRDELSGVSSQGSTKRKARTTRASRAALEGGSKSQTRRERWFPIEVNPKRIMATGCKAWEDALAQIGHLNNFPALSSGEITHTNSESSQNTDDEGENRPMELQPE</sequence>
<organism evidence="3 4">
    <name type="scientific">Talaromyces amestolkiae</name>
    <dbReference type="NCBI Taxonomy" id="1196081"/>
    <lineage>
        <taxon>Eukaryota</taxon>
        <taxon>Fungi</taxon>
        <taxon>Dikarya</taxon>
        <taxon>Ascomycota</taxon>
        <taxon>Pezizomycotina</taxon>
        <taxon>Eurotiomycetes</taxon>
        <taxon>Eurotiomycetidae</taxon>
        <taxon>Eurotiales</taxon>
        <taxon>Trichocomaceae</taxon>
        <taxon>Talaromyces</taxon>
        <taxon>Talaromyces sect. Talaromyces</taxon>
    </lineage>
</organism>
<dbReference type="EMBL" id="MIKG01000010">
    <property type="protein sequence ID" value="RAO69635.1"/>
    <property type="molecule type" value="Genomic_DNA"/>
</dbReference>
<feature type="compositionally biased region" description="Polar residues" evidence="1">
    <location>
        <begin position="1096"/>
        <end position="1108"/>
    </location>
</feature>
<dbReference type="Gene3D" id="3.40.50.300">
    <property type="entry name" value="P-loop containing nucleotide triphosphate hydrolases"/>
    <property type="match status" value="1"/>
</dbReference>
<dbReference type="PANTHER" id="PTHR23389:SF21">
    <property type="entry name" value="ATPASE FAMILY AAA DOMAIN-CONTAINING PROTEIN 5"/>
    <property type="match status" value="1"/>
</dbReference>
<feature type="domain" description="AAA+ ATPase" evidence="2">
    <location>
        <begin position="524"/>
        <end position="713"/>
    </location>
</feature>
<feature type="compositionally biased region" description="Polar residues" evidence="1">
    <location>
        <begin position="36"/>
        <end position="62"/>
    </location>
</feature>
<feature type="region of interest" description="Disordered" evidence="1">
    <location>
        <begin position="229"/>
        <end position="251"/>
    </location>
</feature>
<reference evidence="3 4" key="1">
    <citation type="journal article" date="2017" name="Biotechnol. Biofuels">
        <title>Differential beta-glucosidase expression as a function of carbon source availability in Talaromyces amestolkiae: a genomic and proteomic approach.</title>
        <authorList>
            <person name="de Eugenio L.I."/>
            <person name="Mendez-Liter J.A."/>
            <person name="Nieto-Dominguez M."/>
            <person name="Alonso L."/>
            <person name="Gil-Munoz J."/>
            <person name="Barriuso J."/>
            <person name="Prieto A."/>
            <person name="Martinez M.J."/>
        </authorList>
    </citation>
    <scope>NUCLEOTIDE SEQUENCE [LARGE SCALE GENOMIC DNA]</scope>
    <source>
        <strain evidence="3 4">CIB</strain>
    </source>
</reference>
<dbReference type="GO" id="GO:0005634">
    <property type="term" value="C:nucleus"/>
    <property type="evidence" value="ECO:0007669"/>
    <property type="project" value="TreeGrafter"/>
</dbReference>
<feature type="region of interest" description="Disordered" evidence="1">
    <location>
        <begin position="1095"/>
        <end position="1123"/>
    </location>
</feature>
<dbReference type="Proteomes" id="UP000249363">
    <property type="component" value="Unassembled WGS sequence"/>
</dbReference>
<evidence type="ECO:0000313" key="4">
    <source>
        <dbReference type="Proteomes" id="UP000249363"/>
    </source>
</evidence>
<dbReference type="GO" id="GO:0005524">
    <property type="term" value="F:ATP binding"/>
    <property type="evidence" value="ECO:0007669"/>
    <property type="project" value="InterPro"/>
</dbReference>
<comment type="caution">
    <text evidence="3">The sequence shown here is derived from an EMBL/GenBank/DDBJ whole genome shotgun (WGS) entry which is preliminary data.</text>
</comment>
<dbReference type="AlphaFoldDB" id="A0A364L1G2"/>
<proteinExistence type="predicted"/>
<dbReference type="InterPro" id="IPR003959">
    <property type="entry name" value="ATPase_AAA_core"/>
</dbReference>
<protein>
    <recommendedName>
        <fullName evidence="2">AAA+ ATPase domain-containing protein</fullName>
    </recommendedName>
</protein>
<dbReference type="InterPro" id="IPR003593">
    <property type="entry name" value="AAA+_ATPase"/>
</dbReference>
<feature type="compositionally biased region" description="Polar residues" evidence="1">
    <location>
        <begin position="78"/>
        <end position="88"/>
    </location>
</feature>
<dbReference type="STRING" id="1196081.A0A364L1G2"/>
<dbReference type="GO" id="GO:0003677">
    <property type="term" value="F:DNA binding"/>
    <property type="evidence" value="ECO:0007669"/>
    <property type="project" value="TreeGrafter"/>
</dbReference>
<dbReference type="GO" id="GO:0016887">
    <property type="term" value="F:ATP hydrolysis activity"/>
    <property type="evidence" value="ECO:0007669"/>
    <property type="project" value="InterPro"/>
</dbReference>
<evidence type="ECO:0000256" key="1">
    <source>
        <dbReference type="SAM" id="MobiDB-lite"/>
    </source>
</evidence>
<dbReference type="GeneID" id="63794863"/>
<accession>A0A364L1G2</accession>